<evidence type="ECO:0000313" key="8">
    <source>
        <dbReference type="EMBL" id="CAI0404354.1"/>
    </source>
</evidence>
<evidence type="ECO:0000256" key="3">
    <source>
        <dbReference type="ARBA" id="ARBA00023235"/>
    </source>
</evidence>
<evidence type="ECO:0000256" key="5">
    <source>
        <dbReference type="PROSITE-ProRule" id="PRU00277"/>
    </source>
</evidence>
<feature type="domain" description="PPIase FKBP-type" evidence="7">
    <location>
        <begin position="372"/>
        <end position="460"/>
    </location>
</feature>
<dbReference type="EMBL" id="CAMGYJ010000004">
    <property type="protein sequence ID" value="CAI0404354.1"/>
    <property type="molecule type" value="Genomic_DNA"/>
</dbReference>
<accession>A0AAV0J669</accession>
<dbReference type="Gene3D" id="3.10.50.40">
    <property type="match status" value="1"/>
</dbReference>
<feature type="region of interest" description="Disordered" evidence="6">
    <location>
        <begin position="164"/>
        <end position="346"/>
    </location>
</feature>
<feature type="region of interest" description="Disordered" evidence="6">
    <location>
        <begin position="100"/>
        <end position="135"/>
    </location>
</feature>
<dbReference type="FunFam" id="3.10.50.40:FF:000006">
    <property type="entry name" value="Peptidyl-prolyl cis-trans isomerase"/>
    <property type="match status" value="1"/>
</dbReference>
<proteinExistence type="inferred from homology"/>
<comment type="similarity">
    <text evidence="4">Belongs to the FKBP-type PPIase family.</text>
</comment>
<keyword evidence="9" id="KW-1185">Reference proteome</keyword>
<dbReference type="Pfam" id="PF00254">
    <property type="entry name" value="FKBP_C"/>
    <property type="match status" value="1"/>
</dbReference>
<evidence type="ECO:0000256" key="1">
    <source>
        <dbReference type="ARBA" id="ARBA00000971"/>
    </source>
</evidence>
<dbReference type="Pfam" id="PF17800">
    <property type="entry name" value="NPL"/>
    <property type="match status" value="1"/>
</dbReference>
<evidence type="ECO:0000313" key="9">
    <source>
        <dbReference type="Proteomes" id="UP001154282"/>
    </source>
</evidence>
<dbReference type="PIRSF" id="PIRSF001473">
    <property type="entry name" value="FK506-bp_FPR3"/>
    <property type="match status" value="1"/>
</dbReference>
<sequence length="460" mass="49929">MGFWGIEVKPGKPHPYHSDNVEGTLCVTQATLGLGKSTDRSILQCSVGHKSPVFLCSLLPDKNESCPLTLEFKDELVAFSVVGKRSIHLSGYFVADEGDYVPDEYDPDSGEDIGDTESDDESSEFEYGDDEDDDEFIYDGDDDLNTLRSSPILNRGVVIEEIDDDEEPTNGVGLSKLKKKKNGRGGVSVLESEDEDGFPVSATEEGGKAIIQCQPKESKKNKRKVKATTEPESQPEKKKKKKQKQKGNEETVADMVEDDQKVLSGDETQPADAKQGSPVTNEGDKRETEVVEGSVPSKGATKKNKKKKKKNKKASGDGESTVEKAVSGVKSDGASDEKQSASKSSNVRTFSNGLVIEDVAMGKPDAKRAYPGSQVSVRYTGKLKENGKVFDSNEGRAPFIFRLGVGQVIKGWDVGVNGMRAGDKRRLTIPPAMGYGHEGAGNKIPPNSWLVFDVELVNVR</sequence>
<feature type="compositionally biased region" description="Basic residues" evidence="6">
    <location>
        <begin position="300"/>
        <end position="313"/>
    </location>
</feature>
<dbReference type="GO" id="GO:0003755">
    <property type="term" value="F:peptidyl-prolyl cis-trans isomerase activity"/>
    <property type="evidence" value="ECO:0007669"/>
    <property type="project" value="UniProtKB-KW"/>
</dbReference>
<dbReference type="EC" id="5.2.1.8" evidence="4"/>
<dbReference type="PANTHER" id="PTHR43811:SF19">
    <property type="entry name" value="39 KDA FK506-BINDING NUCLEAR PROTEIN"/>
    <property type="match status" value="1"/>
</dbReference>
<dbReference type="PROSITE" id="PS50059">
    <property type="entry name" value="FKBP_PPIASE"/>
    <property type="match status" value="1"/>
</dbReference>
<gene>
    <name evidence="8" type="ORF">LITE_LOCUS12421</name>
</gene>
<comment type="caution">
    <text evidence="8">The sequence shown here is derived from an EMBL/GenBank/DDBJ whole genome shotgun (WGS) entry which is preliminary data.</text>
</comment>
<dbReference type="Proteomes" id="UP001154282">
    <property type="component" value="Unassembled WGS sequence"/>
</dbReference>
<keyword evidence="2 4" id="KW-0697">Rotamase</keyword>
<evidence type="ECO:0000256" key="6">
    <source>
        <dbReference type="SAM" id="MobiDB-lite"/>
    </source>
</evidence>
<evidence type="ECO:0000256" key="2">
    <source>
        <dbReference type="ARBA" id="ARBA00023110"/>
    </source>
</evidence>
<evidence type="ECO:0000259" key="7">
    <source>
        <dbReference type="PROSITE" id="PS50059"/>
    </source>
</evidence>
<dbReference type="InterPro" id="IPR046357">
    <property type="entry name" value="PPIase_dom_sf"/>
</dbReference>
<dbReference type="Gene3D" id="2.60.120.340">
    <property type="entry name" value="Nucleoplasmin core domain"/>
    <property type="match status" value="1"/>
</dbReference>
<evidence type="ECO:0000256" key="4">
    <source>
        <dbReference type="PIRNR" id="PIRNR001473"/>
    </source>
</evidence>
<dbReference type="GO" id="GO:0005634">
    <property type="term" value="C:nucleus"/>
    <property type="evidence" value="ECO:0007669"/>
    <property type="project" value="UniProtKB-ARBA"/>
</dbReference>
<dbReference type="InterPro" id="IPR001179">
    <property type="entry name" value="PPIase_FKBP_dom"/>
</dbReference>
<comment type="catalytic activity">
    <reaction evidence="1 4 5">
        <text>[protein]-peptidylproline (omega=180) = [protein]-peptidylproline (omega=0)</text>
        <dbReference type="Rhea" id="RHEA:16237"/>
        <dbReference type="Rhea" id="RHEA-COMP:10747"/>
        <dbReference type="Rhea" id="RHEA-COMP:10748"/>
        <dbReference type="ChEBI" id="CHEBI:83833"/>
        <dbReference type="ChEBI" id="CHEBI:83834"/>
        <dbReference type="EC" id="5.2.1.8"/>
    </reaction>
</comment>
<dbReference type="InterPro" id="IPR023566">
    <property type="entry name" value="PPIase_Fpr3/Fpr4-like"/>
</dbReference>
<name>A0AAV0J669_9ROSI</name>
<protein>
    <recommendedName>
        <fullName evidence="4">FK506-binding protein</fullName>
        <ecNumber evidence="4">5.2.1.8</ecNumber>
    </recommendedName>
</protein>
<dbReference type="AlphaFoldDB" id="A0AAV0J669"/>
<dbReference type="PANTHER" id="PTHR43811">
    <property type="entry name" value="FKBP-TYPE PEPTIDYL-PROLYL CIS-TRANS ISOMERASE FKPA"/>
    <property type="match status" value="1"/>
</dbReference>
<organism evidence="8 9">
    <name type="scientific">Linum tenue</name>
    <dbReference type="NCBI Taxonomy" id="586396"/>
    <lineage>
        <taxon>Eukaryota</taxon>
        <taxon>Viridiplantae</taxon>
        <taxon>Streptophyta</taxon>
        <taxon>Embryophyta</taxon>
        <taxon>Tracheophyta</taxon>
        <taxon>Spermatophyta</taxon>
        <taxon>Magnoliopsida</taxon>
        <taxon>eudicotyledons</taxon>
        <taxon>Gunneridae</taxon>
        <taxon>Pentapetalae</taxon>
        <taxon>rosids</taxon>
        <taxon>fabids</taxon>
        <taxon>Malpighiales</taxon>
        <taxon>Linaceae</taxon>
        <taxon>Linum</taxon>
    </lineage>
</organism>
<dbReference type="SUPFAM" id="SSF54534">
    <property type="entry name" value="FKBP-like"/>
    <property type="match status" value="1"/>
</dbReference>
<dbReference type="InterPro" id="IPR041232">
    <property type="entry name" value="NPL"/>
</dbReference>
<keyword evidence="3 4" id="KW-0413">Isomerase</keyword>
<reference evidence="8" key="1">
    <citation type="submission" date="2022-08" db="EMBL/GenBank/DDBJ databases">
        <authorList>
            <person name="Gutierrez-Valencia J."/>
        </authorList>
    </citation>
    <scope>NUCLEOTIDE SEQUENCE</scope>
</reference>